<dbReference type="Proteomes" id="UP000054018">
    <property type="component" value="Unassembled WGS sequence"/>
</dbReference>
<sequence length="83" mass="9052">MGYLPTLLVDATSTGRRVLLPLAPIAAAPSSTNKTSPRPVPQDSLHSLGASLETYVERSTLERVEVLGNMDLIVQTHRRLRDT</sequence>
<accession>A0A0C9YDW6</accession>
<feature type="region of interest" description="Disordered" evidence="1">
    <location>
        <begin position="26"/>
        <end position="45"/>
    </location>
</feature>
<gene>
    <name evidence="2" type="ORF">PISMIDRAFT_467875</name>
</gene>
<keyword evidence="3" id="KW-1185">Reference proteome</keyword>
<evidence type="ECO:0000313" key="2">
    <source>
        <dbReference type="EMBL" id="KIK11989.1"/>
    </source>
</evidence>
<proteinExistence type="predicted"/>
<organism evidence="2 3">
    <name type="scientific">Pisolithus microcarpus 441</name>
    <dbReference type="NCBI Taxonomy" id="765257"/>
    <lineage>
        <taxon>Eukaryota</taxon>
        <taxon>Fungi</taxon>
        <taxon>Dikarya</taxon>
        <taxon>Basidiomycota</taxon>
        <taxon>Agaricomycotina</taxon>
        <taxon>Agaricomycetes</taxon>
        <taxon>Agaricomycetidae</taxon>
        <taxon>Boletales</taxon>
        <taxon>Sclerodermatineae</taxon>
        <taxon>Pisolithaceae</taxon>
        <taxon>Pisolithus</taxon>
    </lineage>
</organism>
<dbReference type="EMBL" id="KN834132">
    <property type="protein sequence ID" value="KIK11989.1"/>
    <property type="molecule type" value="Genomic_DNA"/>
</dbReference>
<protein>
    <submittedName>
        <fullName evidence="2">Uncharacterized protein</fullName>
    </submittedName>
</protein>
<dbReference type="HOGENOM" id="CLU_2543442_0_0_1"/>
<name>A0A0C9YDW6_9AGAM</name>
<reference evidence="2 3" key="1">
    <citation type="submission" date="2014-04" db="EMBL/GenBank/DDBJ databases">
        <authorList>
            <consortium name="DOE Joint Genome Institute"/>
            <person name="Kuo A."/>
            <person name="Kohler A."/>
            <person name="Costa M.D."/>
            <person name="Nagy L.G."/>
            <person name="Floudas D."/>
            <person name="Copeland A."/>
            <person name="Barry K.W."/>
            <person name="Cichocki N."/>
            <person name="Veneault-Fourrey C."/>
            <person name="LaButti K."/>
            <person name="Lindquist E.A."/>
            <person name="Lipzen A."/>
            <person name="Lundell T."/>
            <person name="Morin E."/>
            <person name="Murat C."/>
            <person name="Sun H."/>
            <person name="Tunlid A."/>
            <person name="Henrissat B."/>
            <person name="Grigoriev I.V."/>
            <person name="Hibbett D.S."/>
            <person name="Martin F."/>
            <person name="Nordberg H.P."/>
            <person name="Cantor M.N."/>
            <person name="Hua S.X."/>
        </authorList>
    </citation>
    <scope>NUCLEOTIDE SEQUENCE [LARGE SCALE GENOMIC DNA]</scope>
    <source>
        <strain evidence="2 3">441</strain>
    </source>
</reference>
<evidence type="ECO:0000256" key="1">
    <source>
        <dbReference type="SAM" id="MobiDB-lite"/>
    </source>
</evidence>
<evidence type="ECO:0000313" key="3">
    <source>
        <dbReference type="Proteomes" id="UP000054018"/>
    </source>
</evidence>
<reference evidence="3" key="2">
    <citation type="submission" date="2015-01" db="EMBL/GenBank/DDBJ databases">
        <title>Evolutionary Origins and Diversification of the Mycorrhizal Mutualists.</title>
        <authorList>
            <consortium name="DOE Joint Genome Institute"/>
            <consortium name="Mycorrhizal Genomics Consortium"/>
            <person name="Kohler A."/>
            <person name="Kuo A."/>
            <person name="Nagy L.G."/>
            <person name="Floudas D."/>
            <person name="Copeland A."/>
            <person name="Barry K.W."/>
            <person name="Cichocki N."/>
            <person name="Veneault-Fourrey C."/>
            <person name="LaButti K."/>
            <person name="Lindquist E.A."/>
            <person name="Lipzen A."/>
            <person name="Lundell T."/>
            <person name="Morin E."/>
            <person name="Murat C."/>
            <person name="Riley R."/>
            <person name="Ohm R."/>
            <person name="Sun H."/>
            <person name="Tunlid A."/>
            <person name="Henrissat B."/>
            <person name="Grigoriev I.V."/>
            <person name="Hibbett D.S."/>
            <person name="Martin F."/>
        </authorList>
    </citation>
    <scope>NUCLEOTIDE SEQUENCE [LARGE SCALE GENOMIC DNA]</scope>
    <source>
        <strain evidence="3">441</strain>
    </source>
</reference>
<dbReference type="AlphaFoldDB" id="A0A0C9YDW6"/>